<gene>
    <name evidence="1" type="ORF">PIIN_10056</name>
</gene>
<evidence type="ECO:0000313" key="2">
    <source>
        <dbReference type="Proteomes" id="UP000007148"/>
    </source>
</evidence>
<protein>
    <submittedName>
        <fullName evidence="1">Uncharacterized protein</fullName>
    </submittedName>
</protein>
<keyword evidence="2" id="KW-1185">Reference proteome</keyword>
<dbReference type="AlphaFoldDB" id="G4TXL3"/>
<dbReference type="HOGENOM" id="CLU_1161532_0_0_1"/>
<name>G4TXL3_SERID</name>
<reference evidence="1 2" key="1">
    <citation type="journal article" date="2011" name="PLoS Pathog.">
        <title>Endophytic Life Strategies Decoded by Genome and Transcriptome Analyses of the Mutualistic Root Symbiont Piriformospora indica.</title>
        <authorList>
            <person name="Zuccaro A."/>
            <person name="Lahrmann U."/>
            <person name="Guldener U."/>
            <person name="Langen G."/>
            <person name="Pfiffi S."/>
            <person name="Biedenkopf D."/>
            <person name="Wong P."/>
            <person name="Samans B."/>
            <person name="Grimm C."/>
            <person name="Basiewicz M."/>
            <person name="Murat C."/>
            <person name="Martin F."/>
            <person name="Kogel K.H."/>
        </authorList>
    </citation>
    <scope>NUCLEOTIDE SEQUENCE [LARGE SCALE GENOMIC DNA]</scope>
    <source>
        <strain evidence="1 2">DSM 11827</strain>
    </source>
</reference>
<accession>G4TXL3</accession>
<organism evidence="1 2">
    <name type="scientific">Serendipita indica (strain DSM 11827)</name>
    <name type="common">Root endophyte fungus</name>
    <name type="synonym">Piriformospora indica</name>
    <dbReference type="NCBI Taxonomy" id="1109443"/>
    <lineage>
        <taxon>Eukaryota</taxon>
        <taxon>Fungi</taxon>
        <taxon>Dikarya</taxon>
        <taxon>Basidiomycota</taxon>
        <taxon>Agaricomycotina</taxon>
        <taxon>Agaricomycetes</taxon>
        <taxon>Sebacinales</taxon>
        <taxon>Serendipitaceae</taxon>
        <taxon>Serendipita</taxon>
    </lineage>
</organism>
<dbReference type="InParanoid" id="G4TXL3"/>
<dbReference type="Proteomes" id="UP000007148">
    <property type="component" value="Unassembled WGS sequence"/>
</dbReference>
<comment type="caution">
    <text evidence="1">The sequence shown here is derived from an EMBL/GenBank/DDBJ whole genome shotgun (WGS) entry which is preliminary data.</text>
</comment>
<evidence type="ECO:0000313" key="1">
    <source>
        <dbReference type="EMBL" id="CCA76056.1"/>
    </source>
</evidence>
<proteinExistence type="predicted"/>
<dbReference type="EMBL" id="CAFZ01000592">
    <property type="protein sequence ID" value="CCA76056.1"/>
    <property type="molecule type" value="Genomic_DNA"/>
</dbReference>
<sequence length="192" mass="21682">MLHGVAGNEDRLLNIQSEAGVILKLILYTMGSFSDVDLEEEMSVPLGTPLCSRLFGTDPAPDYVVRIRQSELGNWPRQLRPCVFVQEPKTVPSPTARAQLAMSCVTTLLILTRAFTYSHQPGDRMPAWMVVHGIVHTREGFTWYAHYPRAVGISNENGKIEWKWEWVMDDIIAGIYDQLGELEDNAGNFLFE</sequence>